<dbReference type="PANTHER" id="PTHR21257:SF38">
    <property type="entry name" value="7-DEHYDROCHOLESTEROL REDUCTASE"/>
    <property type="match status" value="1"/>
</dbReference>
<keyword evidence="6" id="KW-0152">Cholesterol biosynthesis</keyword>
<comment type="similarity">
    <text evidence="2 18">Belongs to the ERG4/ERG24 family.</text>
</comment>
<dbReference type="PANTHER" id="PTHR21257">
    <property type="entry name" value="DELTA(14)-STEROL REDUCTASE"/>
    <property type="match status" value="1"/>
</dbReference>
<gene>
    <name evidence="19" type="ORF">BDV23DRAFT_191362</name>
</gene>
<evidence type="ECO:0000256" key="16">
    <source>
        <dbReference type="ARBA" id="ARBA00038851"/>
    </source>
</evidence>
<accession>A0A5N7BSB3</accession>
<evidence type="ECO:0000256" key="14">
    <source>
        <dbReference type="ARBA" id="ARBA00023166"/>
    </source>
</evidence>
<evidence type="ECO:0000256" key="6">
    <source>
        <dbReference type="ARBA" id="ARBA00022778"/>
    </source>
</evidence>
<feature type="transmembrane region" description="Helical" evidence="18">
    <location>
        <begin position="30"/>
        <end position="53"/>
    </location>
</feature>
<keyword evidence="7" id="KW-0521">NADP</keyword>
<evidence type="ECO:0000256" key="8">
    <source>
        <dbReference type="ARBA" id="ARBA00022955"/>
    </source>
</evidence>
<evidence type="ECO:0000256" key="13">
    <source>
        <dbReference type="ARBA" id="ARBA00023136"/>
    </source>
</evidence>
<evidence type="ECO:0000256" key="5">
    <source>
        <dbReference type="ARBA" id="ARBA00022692"/>
    </source>
</evidence>
<evidence type="ECO:0000256" key="9">
    <source>
        <dbReference type="ARBA" id="ARBA00022989"/>
    </source>
</evidence>
<comment type="caution">
    <text evidence="18">Lacks conserved residue(s) required for the propagation of feature annotation.</text>
</comment>
<feature type="transmembrane region" description="Helical" evidence="18">
    <location>
        <begin position="269"/>
        <end position="290"/>
    </location>
</feature>
<evidence type="ECO:0000256" key="11">
    <source>
        <dbReference type="ARBA" id="ARBA00023011"/>
    </source>
</evidence>
<reference evidence="19" key="1">
    <citation type="submission" date="2019-04" db="EMBL/GenBank/DDBJ databases">
        <title>Friends and foes A comparative genomics studyof 23 Aspergillus species from section Flavi.</title>
        <authorList>
            <consortium name="DOE Joint Genome Institute"/>
            <person name="Kjaerbolling I."/>
            <person name="Vesth T."/>
            <person name="Frisvad J.C."/>
            <person name="Nybo J.L."/>
            <person name="Theobald S."/>
            <person name="Kildgaard S."/>
            <person name="Isbrandt T."/>
            <person name="Kuo A."/>
            <person name="Sato A."/>
            <person name="Lyhne E.K."/>
            <person name="Kogle M.E."/>
            <person name="Wiebenga A."/>
            <person name="Kun R.S."/>
            <person name="Lubbers R.J."/>
            <person name="Makela M.R."/>
            <person name="Barry K."/>
            <person name="Chovatia M."/>
            <person name="Clum A."/>
            <person name="Daum C."/>
            <person name="Haridas S."/>
            <person name="He G."/>
            <person name="LaButti K."/>
            <person name="Lipzen A."/>
            <person name="Mondo S."/>
            <person name="Riley R."/>
            <person name="Salamov A."/>
            <person name="Simmons B.A."/>
            <person name="Magnuson J.K."/>
            <person name="Henrissat B."/>
            <person name="Mortensen U.H."/>
            <person name="Larsen T.O."/>
            <person name="Devries R.P."/>
            <person name="Grigoriev I.V."/>
            <person name="Machida M."/>
            <person name="Baker S.E."/>
            <person name="Andersen M.R."/>
        </authorList>
    </citation>
    <scope>NUCLEOTIDE SEQUENCE [LARGE SCALE GENOMIC DNA]</scope>
    <source>
        <strain evidence="19">IBT 14317</strain>
    </source>
</reference>
<keyword evidence="3 18" id="KW-0444">Lipid biosynthesis</keyword>
<dbReference type="AlphaFoldDB" id="A0A5N7BSB3"/>
<dbReference type="OrthoDB" id="5326588at2759"/>
<keyword evidence="8 18" id="KW-0752">Steroid biosynthesis</keyword>
<evidence type="ECO:0000256" key="7">
    <source>
        <dbReference type="ARBA" id="ARBA00022857"/>
    </source>
</evidence>
<protein>
    <recommendedName>
        <fullName evidence="16">7-dehydrocholesterol reductase</fullName>
        <ecNumber evidence="16">1.3.1.21</ecNumber>
    </recommendedName>
    <alternativeName>
        <fullName evidence="17">Sterol Delta(7)-reductase</fullName>
    </alternativeName>
</protein>
<keyword evidence="5 18" id="KW-0812">Transmembrane</keyword>
<name>A0A5N7BSB3_PETAA</name>
<dbReference type="GO" id="GO:0016132">
    <property type="term" value="P:brassinosteroid biosynthetic process"/>
    <property type="evidence" value="ECO:0007669"/>
    <property type="project" value="TreeGrafter"/>
</dbReference>
<evidence type="ECO:0000256" key="15">
    <source>
        <dbReference type="ARBA" id="ARBA00023221"/>
    </source>
</evidence>
<keyword evidence="15 18" id="KW-0753">Steroid metabolism</keyword>
<keyword evidence="12 18" id="KW-0443">Lipid metabolism</keyword>
<feature type="transmembrane region" description="Helical" evidence="18">
    <location>
        <begin position="202"/>
        <end position="223"/>
    </location>
</feature>
<dbReference type="InterPro" id="IPR001171">
    <property type="entry name" value="ERG24_DHCR-like"/>
</dbReference>
<keyword evidence="9 18" id="KW-1133">Transmembrane helix</keyword>
<dbReference type="GO" id="GO:0047598">
    <property type="term" value="F:7-dehydrocholesterol reductase activity"/>
    <property type="evidence" value="ECO:0007669"/>
    <property type="project" value="UniProtKB-EC"/>
</dbReference>
<keyword evidence="11 18" id="KW-0756">Sterol biosynthesis</keyword>
<evidence type="ECO:0000256" key="17">
    <source>
        <dbReference type="ARBA" id="ARBA00042688"/>
    </source>
</evidence>
<comment type="subcellular location">
    <subcellularLocation>
        <location evidence="1">Membrane</location>
        <topology evidence="1">Multi-pass membrane protein</topology>
    </subcellularLocation>
</comment>
<dbReference type="GO" id="GO:0005789">
    <property type="term" value="C:endoplasmic reticulum membrane"/>
    <property type="evidence" value="ECO:0007669"/>
    <property type="project" value="TreeGrafter"/>
</dbReference>
<proteinExistence type="inferred from homology"/>
<evidence type="ECO:0000313" key="19">
    <source>
        <dbReference type="EMBL" id="KAE8384715.1"/>
    </source>
</evidence>
<dbReference type="Gene3D" id="1.20.120.1630">
    <property type="match status" value="1"/>
</dbReference>
<dbReference type="EMBL" id="ML735358">
    <property type="protein sequence ID" value="KAE8384715.1"/>
    <property type="molecule type" value="Genomic_DNA"/>
</dbReference>
<organism evidence="19">
    <name type="scientific">Petromyces alliaceus</name>
    <name type="common">Aspergillus alliaceus</name>
    <dbReference type="NCBI Taxonomy" id="209559"/>
    <lineage>
        <taxon>Eukaryota</taxon>
        <taxon>Fungi</taxon>
        <taxon>Dikarya</taxon>
        <taxon>Ascomycota</taxon>
        <taxon>Pezizomycotina</taxon>
        <taxon>Eurotiomycetes</taxon>
        <taxon>Eurotiomycetidae</taxon>
        <taxon>Eurotiales</taxon>
        <taxon>Aspergillaceae</taxon>
        <taxon>Aspergillus</taxon>
        <taxon>Aspergillus subgen. Circumdati</taxon>
    </lineage>
</organism>
<keyword evidence="10 18" id="KW-0560">Oxidoreductase</keyword>
<feature type="transmembrane region" description="Helical" evidence="18">
    <location>
        <begin position="130"/>
        <end position="156"/>
    </location>
</feature>
<keyword evidence="4" id="KW-0153">Cholesterol metabolism</keyword>
<evidence type="ECO:0000256" key="3">
    <source>
        <dbReference type="ARBA" id="ARBA00022516"/>
    </source>
</evidence>
<dbReference type="Pfam" id="PF01222">
    <property type="entry name" value="ERG4_ERG24"/>
    <property type="match status" value="1"/>
</dbReference>
<evidence type="ECO:0000256" key="12">
    <source>
        <dbReference type="ARBA" id="ARBA00023098"/>
    </source>
</evidence>
<sequence length="401" mass="46219">MEDGETRRLPILSERSLKGYIKYQLPTPTLFTEVTSSILFTTSPAFVICYWIAYHHFDTSITAAARAAFLEGLFRFFASRFPDSSQETILGYAIWLALQIILYVHLPGRIALSPLTPTSRRLRYKLNSLAVWSATVTLWAVGTASGIIGPACIAGSRGFLWYDIFEGGELHPRIGKMWDWTLFFCTRIGGILAWTLHQTYGYLTNIMVTAVVLRGWVVVDFFVNEERVSQILDEMYGSFGFYNIYGFSAMMPVLWLLQAQYLAKHPNELFHLIFTGAILIHVIGWFIRFSEDNQKVKFRRAGVEYSTWSKKAETIRASYQNADGKVQQSLLLCSGWWGLARHTNYIGSTLYALGSLCSLRLRRNLRIHQCYRDDEKCAVNYGKDWEMYRRRVRWRMIPGVF</sequence>
<dbReference type="EC" id="1.3.1.21" evidence="16"/>
<evidence type="ECO:0000256" key="10">
    <source>
        <dbReference type="ARBA" id="ARBA00023002"/>
    </source>
</evidence>
<keyword evidence="13 18" id="KW-0472">Membrane</keyword>
<evidence type="ECO:0000256" key="4">
    <source>
        <dbReference type="ARBA" id="ARBA00022548"/>
    </source>
</evidence>
<feature type="transmembrane region" description="Helical" evidence="18">
    <location>
        <begin position="89"/>
        <end position="110"/>
    </location>
</feature>
<keyword evidence="14 18" id="KW-1207">Sterol metabolism</keyword>
<feature type="transmembrane region" description="Helical" evidence="18">
    <location>
        <begin position="235"/>
        <end position="257"/>
    </location>
</feature>
<dbReference type="Proteomes" id="UP000326877">
    <property type="component" value="Unassembled WGS sequence"/>
</dbReference>
<evidence type="ECO:0000256" key="18">
    <source>
        <dbReference type="RuleBase" id="RU369120"/>
    </source>
</evidence>
<evidence type="ECO:0000256" key="2">
    <source>
        <dbReference type="ARBA" id="ARBA00005402"/>
    </source>
</evidence>
<evidence type="ECO:0000256" key="1">
    <source>
        <dbReference type="ARBA" id="ARBA00004141"/>
    </source>
</evidence>
<dbReference type="GO" id="GO:0006695">
    <property type="term" value="P:cholesterol biosynthetic process"/>
    <property type="evidence" value="ECO:0007669"/>
    <property type="project" value="UniProtKB-KW"/>
</dbReference>